<name>A0A2D2AXA8_9CAUL</name>
<gene>
    <name evidence="2" type="ORF">CSW64_09555</name>
</gene>
<protein>
    <submittedName>
        <fullName evidence="2">Uncharacterized protein</fullName>
    </submittedName>
</protein>
<organism evidence="2 3">
    <name type="scientific">Caulobacter mirabilis</name>
    <dbReference type="NCBI Taxonomy" id="69666"/>
    <lineage>
        <taxon>Bacteria</taxon>
        <taxon>Pseudomonadati</taxon>
        <taxon>Pseudomonadota</taxon>
        <taxon>Alphaproteobacteria</taxon>
        <taxon>Caulobacterales</taxon>
        <taxon>Caulobacteraceae</taxon>
        <taxon>Caulobacter</taxon>
    </lineage>
</organism>
<evidence type="ECO:0000256" key="1">
    <source>
        <dbReference type="SAM" id="Phobius"/>
    </source>
</evidence>
<keyword evidence="3" id="KW-1185">Reference proteome</keyword>
<dbReference type="KEGG" id="cmb:CSW64_09555"/>
<reference evidence="2 3" key="1">
    <citation type="submission" date="2017-10" db="EMBL/GenBank/DDBJ databases">
        <title>Genome sequence of Caulobacter mirabilis FWC38.</title>
        <authorList>
            <person name="Fiebig A."/>
            <person name="Crosson S."/>
        </authorList>
    </citation>
    <scope>NUCLEOTIDE SEQUENCE [LARGE SCALE GENOMIC DNA]</scope>
    <source>
        <strain evidence="2 3">FWC 38</strain>
    </source>
</reference>
<keyword evidence="1" id="KW-0472">Membrane</keyword>
<accession>A0A2D2AXA8</accession>
<dbReference type="EMBL" id="CP024201">
    <property type="protein sequence ID" value="ATQ42636.1"/>
    <property type="molecule type" value="Genomic_DNA"/>
</dbReference>
<proteinExistence type="predicted"/>
<evidence type="ECO:0000313" key="3">
    <source>
        <dbReference type="Proteomes" id="UP000228945"/>
    </source>
</evidence>
<sequence length="64" mass="6566">MRISSTIAYVLAAALLAGNIGYALGAGTFDAVRMLLPLAVSLAILGGGLLLARRWSRKHGGEIG</sequence>
<keyword evidence="1" id="KW-1133">Transmembrane helix</keyword>
<dbReference type="AlphaFoldDB" id="A0A2D2AXA8"/>
<evidence type="ECO:0000313" key="2">
    <source>
        <dbReference type="EMBL" id="ATQ42636.1"/>
    </source>
</evidence>
<keyword evidence="1" id="KW-0812">Transmembrane</keyword>
<feature type="transmembrane region" description="Helical" evidence="1">
    <location>
        <begin position="35"/>
        <end position="52"/>
    </location>
</feature>
<dbReference type="Proteomes" id="UP000228945">
    <property type="component" value="Chromosome"/>
</dbReference>
<dbReference type="RefSeq" id="WP_099621890.1">
    <property type="nucleotide sequence ID" value="NZ_CP024201.1"/>
</dbReference>